<accession>A0A9P7YIX9</accession>
<feature type="chain" id="PRO_5040308895" evidence="1">
    <location>
        <begin position="31"/>
        <end position="448"/>
    </location>
</feature>
<reference evidence="2" key="1">
    <citation type="journal article" date="2021" name="IMA Fungus">
        <title>Genomic characterization of three marine fungi, including Emericellopsis atlantica sp. nov. with signatures of a generalist lifestyle and marine biomass degradation.</title>
        <authorList>
            <person name="Hagestad O.C."/>
            <person name="Hou L."/>
            <person name="Andersen J.H."/>
            <person name="Hansen E.H."/>
            <person name="Altermark B."/>
            <person name="Li C."/>
            <person name="Kuhnert E."/>
            <person name="Cox R.J."/>
            <person name="Crous P.W."/>
            <person name="Spatafora J.W."/>
            <person name="Lail K."/>
            <person name="Amirebrahimi M."/>
            <person name="Lipzen A."/>
            <person name="Pangilinan J."/>
            <person name="Andreopoulos W."/>
            <person name="Hayes R.D."/>
            <person name="Ng V."/>
            <person name="Grigoriev I.V."/>
            <person name="Jackson S.A."/>
            <person name="Sutton T.D.S."/>
            <person name="Dobson A.D.W."/>
            <person name="Rama T."/>
        </authorList>
    </citation>
    <scope>NUCLEOTIDE SEQUENCE</scope>
    <source>
        <strain evidence="2">TRa018bII</strain>
    </source>
</reference>
<dbReference type="PANTHER" id="PTHR34144:SF7">
    <property type="entry name" value="EXPORT PROTEIN (CAP59), PUTATIVE (AFU_ORTHOLOGUE AFUA_7G05020)-RELATED"/>
    <property type="match status" value="1"/>
</dbReference>
<evidence type="ECO:0000313" key="2">
    <source>
        <dbReference type="EMBL" id="KAG9234352.1"/>
    </source>
</evidence>
<proteinExistence type="predicted"/>
<protein>
    <submittedName>
        <fullName evidence="2">Glycosyltransferase family 69 protein</fullName>
    </submittedName>
</protein>
<comment type="caution">
    <text evidence="2">The sequence shown here is derived from an EMBL/GenBank/DDBJ whole genome shotgun (WGS) entry which is preliminary data.</text>
</comment>
<dbReference type="EMBL" id="MU251466">
    <property type="protein sequence ID" value="KAG9234352.1"/>
    <property type="molecule type" value="Genomic_DNA"/>
</dbReference>
<sequence length="448" mass="50789">MLIPRTLRRSRRLRPVIYALPIFLLWDTLSLLTTQPVPQRTDVLSPSLVGRKIYLASIARNSEYMLRLYWNTALISLCTFLGPENVYVSIVESGSQDDTKGALVDLQVELGSLGVKNRIVLGEDMEEQMRGLEEVPGEGEREGWVRSGRGESGWEKRRIPHLAALRNRAMEPLFESEVGMWDRVLWINDVIFTNEDVATLLSTRDGEYAAACALDFSHHAEIYYDTFALRDSAGHETLTRTYPFFYSSASLSALLHLKPIPVQSCWNGIVAFDAAPFYASSPRGEKSQANDGLRFRGIADSLAQHHLEASECCLIHADNPLRKTKGVWMNPNVRVTFNESTYPLVNPATDTPATVTQREDIMANTARRMEGREGAAVRRGHWPGRGRVLWGVWGRRAGWLGGWVRMYVLEGRVNKRVDRWAREGRWEGGKECVVEEMQVLFANGWKHR</sequence>
<keyword evidence="1" id="KW-0732">Signal</keyword>
<dbReference type="Pfam" id="PF11735">
    <property type="entry name" value="CAP59_mtransfer"/>
    <property type="match status" value="1"/>
</dbReference>
<feature type="signal peptide" evidence="1">
    <location>
        <begin position="1"/>
        <end position="30"/>
    </location>
</feature>
<dbReference type="Proteomes" id="UP000824998">
    <property type="component" value="Unassembled WGS sequence"/>
</dbReference>
<evidence type="ECO:0000256" key="1">
    <source>
        <dbReference type="SAM" id="SignalP"/>
    </source>
</evidence>
<name>A0A9P7YIX9_9HELO</name>
<evidence type="ECO:0000313" key="3">
    <source>
        <dbReference type="Proteomes" id="UP000824998"/>
    </source>
</evidence>
<dbReference type="OrthoDB" id="262547at2759"/>
<dbReference type="InterPro" id="IPR021047">
    <property type="entry name" value="Mannosyltransferase_CMT1"/>
</dbReference>
<dbReference type="AlphaFoldDB" id="A0A9P7YIX9"/>
<keyword evidence="3" id="KW-1185">Reference proteome</keyword>
<dbReference type="PANTHER" id="PTHR34144">
    <property type="entry name" value="CHROMOSOME 8, WHOLE GENOME SHOTGUN SEQUENCE"/>
    <property type="match status" value="1"/>
</dbReference>
<gene>
    <name evidence="2" type="ORF">BJ875DRAFT_543008</name>
</gene>
<organism evidence="2 3">
    <name type="scientific">Amylocarpus encephaloides</name>
    <dbReference type="NCBI Taxonomy" id="45428"/>
    <lineage>
        <taxon>Eukaryota</taxon>
        <taxon>Fungi</taxon>
        <taxon>Dikarya</taxon>
        <taxon>Ascomycota</taxon>
        <taxon>Pezizomycotina</taxon>
        <taxon>Leotiomycetes</taxon>
        <taxon>Helotiales</taxon>
        <taxon>Helotiales incertae sedis</taxon>
        <taxon>Amylocarpus</taxon>
    </lineage>
</organism>